<evidence type="ECO:0000256" key="12">
    <source>
        <dbReference type="RuleBase" id="RU003756"/>
    </source>
</evidence>
<gene>
    <name evidence="14" type="ORF">SPAR01119</name>
</gene>
<comment type="subcellular location">
    <subcellularLocation>
        <location evidence="1">Nucleus</location>
    </subcellularLocation>
</comment>
<dbReference type="FunFam" id="3.30.420.110:FF:000002">
    <property type="entry name" value="DNA mismatch repair protein"/>
    <property type="match status" value="1"/>
</dbReference>
<dbReference type="InterPro" id="IPR007861">
    <property type="entry name" value="DNA_mismatch_repair_MutS_clamp"/>
</dbReference>
<dbReference type="EMBL" id="KY000351">
    <property type="protein sequence ID" value="ASF90284.1"/>
    <property type="molecule type" value="Genomic_DNA"/>
</dbReference>
<dbReference type="InterPro" id="IPR007695">
    <property type="entry name" value="DNA_mismatch_repair_MutS-lik_N"/>
</dbReference>
<dbReference type="InterPro" id="IPR007860">
    <property type="entry name" value="DNA_mmatch_repair_MutS_con_dom"/>
</dbReference>
<keyword evidence="8 12" id="KW-0234">DNA repair</keyword>
<keyword evidence="6" id="KW-0067">ATP-binding</keyword>
<evidence type="ECO:0000256" key="11">
    <source>
        <dbReference type="ARBA" id="ARBA00073545"/>
    </source>
</evidence>
<dbReference type="SUPFAM" id="SSF53150">
    <property type="entry name" value="DNA repair protein MutS, domain II"/>
    <property type="match status" value="1"/>
</dbReference>
<evidence type="ECO:0000256" key="9">
    <source>
        <dbReference type="ARBA" id="ARBA00023242"/>
    </source>
</evidence>
<dbReference type="GO" id="GO:0032301">
    <property type="term" value="C:MutSalpha complex"/>
    <property type="evidence" value="ECO:0007669"/>
    <property type="project" value="TreeGrafter"/>
</dbReference>
<organism evidence="14">
    <name type="scientific">Bartheletia paradoxa</name>
    <dbReference type="NCBI Taxonomy" id="669517"/>
    <lineage>
        <taxon>Eukaryota</taxon>
        <taxon>Fungi</taxon>
        <taxon>Dikarya</taxon>
        <taxon>Basidiomycota</taxon>
        <taxon>Agaricomycotina</taxon>
        <taxon>Bartheletiomycetes</taxon>
        <taxon>Bartheletiales</taxon>
        <taxon>Bartheletiaceae</taxon>
        <taxon>Bartheletia</taxon>
    </lineage>
</organism>
<dbReference type="Pfam" id="PF05190">
    <property type="entry name" value="MutS_IV"/>
    <property type="match status" value="1"/>
</dbReference>
<keyword evidence="4 12" id="KW-0547">Nucleotide-binding</keyword>
<dbReference type="Pfam" id="PF01624">
    <property type="entry name" value="MutS_I"/>
    <property type="match status" value="1"/>
</dbReference>
<dbReference type="PANTHER" id="PTHR11361">
    <property type="entry name" value="DNA MISMATCH REPAIR PROTEIN MUTS FAMILY MEMBER"/>
    <property type="match status" value="1"/>
</dbReference>
<dbReference type="SUPFAM" id="SSF52540">
    <property type="entry name" value="P-loop containing nucleoside triphosphate hydrolases"/>
    <property type="match status" value="1"/>
</dbReference>
<dbReference type="SMART" id="SM00534">
    <property type="entry name" value="MUTSac"/>
    <property type="match status" value="1"/>
</dbReference>
<evidence type="ECO:0000256" key="6">
    <source>
        <dbReference type="ARBA" id="ARBA00022840"/>
    </source>
</evidence>
<dbReference type="AlphaFoldDB" id="A0A2D0XI48"/>
<dbReference type="PANTHER" id="PTHR11361:SF35">
    <property type="entry name" value="DNA MISMATCH REPAIR PROTEIN MSH2"/>
    <property type="match status" value="1"/>
</dbReference>
<dbReference type="Pfam" id="PF05192">
    <property type="entry name" value="MutS_III"/>
    <property type="match status" value="1"/>
</dbReference>
<accession>A0A2D0XI48</accession>
<dbReference type="Pfam" id="PF05188">
    <property type="entry name" value="MutS_II"/>
    <property type="match status" value="1"/>
</dbReference>
<evidence type="ECO:0000256" key="10">
    <source>
        <dbReference type="ARBA" id="ARBA00029795"/>
    </source>
</evidence>
<dbReference type="Gene3D" id="3.30.420.110">
    <property type="entry name" value="MutS, connector domain"/>
    <property type="match status" value="1"/>
</dbReference>
<dbReference type="InterPro" id="IPR007696">
    <property type="entry name" value="DNA_mismatch_repair_MutS_core"/>
</dbReference>
<dbReference type="InterPro" id="IPR011184">
    <property type="entry name" value="DNA_mismatch_repair_Msh2"/>
</dbReference>
<dbReference type="InterPro" id="IPR036678">
    <property type="entry name" value="MutS_con_dom_sf"/>
</dbReference>
<keyword evidence="9" id="KW-0539">Nucleus</keyword>
<dbReference type="Pfam" id="PF00488">
    <property type="entry name" value="MutS_V"/>
    <property type="match status" value="1"/>
</dbReference>
<comment type="similarity">
    <text evidence="2 12">Belongs to the DNA mismatch repair MutS family.</text>
</comment>
<dbReference type="GO" id="GO:0006298">
    <property type="term" value="P:mismatch repair"/>
    <property type="evidence" value="ECO:0007669"/>
    <property type="project" value="InterPro"/>
</dbReference>
<dbReference type="PROSITE" id="PS00486">
    <property type="entry name" value="DNA_MISMATCH_REPAIR_2"/>
    <property type="match status" value="1"/>
</dbReference>
<evidence type="ECO:0000256" key="3">
    <source>
        <dbReference type="ARBA" id="ARBA00019549"/>
    </source>
</evidence>
<dbReference type="FunFam" id="3.40.1170.10:FF:000003">
    <property type="entry name" value="DNA mismatch repair protein"/>
    <property type="match status" value="1"/>
</dbReference>
<name>A0A2D0XI48_9BASI</name>
<dbReference type="SUPFAM" id="SSF48334">
    <property type="entry name" value="DNA repair protein MutS, domain III"/>
    <property type="match status" value="1"/>
</dbReference>
<dbReference type="GO" id="GO:0006312">
    <property type="term" value="P:mitotic recombination"/>
    <property type="evidence" value="ECO:0007669"/>
    <property type="project" value="TreeGrafter"/>
</dbReference>
<dbReference type="InterPro" id="IPR016151">
    <property type="entry name" value="DNA_mismatch_repair_MutS_N"/>
</dbReference>
<dbReference type="InterPro" id="IPR027417">
    <property type="entry name" value="P-loop_NTPase"/>
</dbReference>
<evidence type="ECO:0000256" key="1">
    <source>
        <dbReference type="ARBA" id="ARBA00004123"/>
    </source>
</evidence>
<evidence type="ECO:0000313" key="14">
    <source>
        <dbReference type="EMBL" id="ASF90284.1"/>
    </source>
</evidence>
<keyword evidence="7 12" id="KW-0238">DNA-binding</keyword>
<evidence type="ECO:0000256" key="4">
    <source>
        <dbReference type="ARBA" id="ARBA00022741"/>
    </source>
</evidence>
<dbReference type="CDD" id="cd03285">
    <property type="entry name" value="ABC_MSH2_euk"/>
    <property type="match status" value="1"/>
</dbReference>
<dbReference type="GO" id="GO:0030983">
    <property type="term" value="F:mismatched DNA binding"/>
    <property type="evidence" value="ECO:0007669"/>
    <property type="project" value="InterPro"/>
</dbReference>
<dbReference type="InterPro" id="IPR036187">
    <property type="entry name" value="DNA_mismatch_repair_MutS_sf"/>
</dbReference>
<evidence type="ECO:0000259" key="13">
    <source>
        <dbReference type="PROSITE" id="PS00486"/>
    </source>
</evidence>
<keyword evidence="5 12" id="KW-0227">DNA damage</keyword>
<dbReference type="PIRSF" id="PIRSF005813">
    <property type="entry name" value="MSH2"/>
    <property type="match status" value="1"/>
</dbReference>
<dbReference type="FunFam" id="3.40.50.300:FF:000523">
    <property type="entry name" value="DNA mismatch repair protein"/>
    <property type="match status" value="1"/>
</dbReference>
<dbReference type="Gene3D" id="3.40.50.300">
    <property type="entry name" value="P-loop containing nucleotide triphosphate hydrolases"/>
    <property type="match status" value="1"/>
</dbReference>
<sequence length="996" mass="109905">MYGGDKAKAPDLDSAAENGFCSAFNKLPEKSEGTIRIFDRGDFYCAYGSDALYVATNVFKTHSVLKYVGPKKASQGGMALASVSLSRQVATGFLRDALTSKQLRVEIWSSEGGKKNNVWAIDKQASPGNLQAMEDLLFNSSNNEILSAPIVMAVKLSAAPDGGGGKLVGVAFADASERTMGVTEFVDNDLFSNTESLLIQLGVKECVLQADEKRADYDLNKLRLLIERCSVVVTEVKRTVFASKNVEQDLNRLLNEETAAVALPEFDLTSAMASCGALINYLSLLSDPSNFGQYTLQHHDLSQYMRLDASALRALNLMPDPTMGGGGNKNMSVYGLLNQCKTAQGQRMLAQWLKQPLVNLHTIKARQMLVEAFVDDSSARQLLQDDQLKTMPDLHRISKRFQKGVATLEDVVRVYQAIEKLPGLIEVIEEVVDIEEDGRHKKALEEAYLVKLKEQYETLKTLEEMVESTLDLEELENHNFVIKPEFDVKLQEYKERLSQIRDELDNEHRRVGTALKMDIEKKLHLENHSSFGYSFRVTRNVSLPSAFRAHFLCSIHLPIVSPFTTRAMQDASVIRNKKDYPEISTQKGGVYFTTSTMKELSSEHSEVTELYEKQQSSLVKEVVTIAASYSPVLEIVNTVIANLDVIISFAHVSTFAPVPYVKPVVLERGAGDLVVTEARHPCLEVQEDISFISNDISMKQGESEFQIITGPNMGGKSTYIRQIGVIALMAQTGCFVPCTEAQVPIFDSILARVGAGDSQLKGVSTFMAEMLETAAIMKSATKDSLIIIDELGRGTSTYDGFGLAWAISEHIATKIRCFCLFATHFHELTALSAQQAHVTNRHVVAHVNQTGKSTQDRDITLLYKVEPGVSDQSFGIHVAELAHFPQSVIRLAKRKADELEDFGDSATTTSEPALKYSKETTESGTALISKLLKSWAAGAPPSGSAVTEGGKECEELEGANAEAEIERLKKCFEEFRPKLEENEFVQDVLQNVLDSC</sequence>
<dbReference type="Gene3D" id="1.10.1420.10">
    <property type="match status" value="2"/>
</dbReference>
<dbReference type="SMART" id="SM00533">
    <property type="entry name" value="MUTSd"/>
    <property type="match status" value="1"/>
</dbReference>
<evidence type="ECO:0000256" key="5">
    <source>
        <dbReference type="ARBA" id="ARBA00022763"/>
    </source>
</evidence>
<dbReference type="Gene3D" id="3.40.1170.10">
    <property type="entry name" value="DNA repair protein MutS, domain I"/>
    <property type="match status" value="1"/>
</dbReference>
<evidence type="ECO:0000256" key="2">
    <source>
        <dbReference type="ARBA" id="ARBA00006271"/>
    </source>
</evidence>
<dbReference type="InterPro" id="IPR032642">
    <property type="entry name" value="Msh2_ATP-bd"/>
</dbReference>
<dbReference type="InterPro" id="IPR045076">
    <property type="entry name" value="MutS"/>
</dbReference>
<dbReference type="GO" id="GO:0140664">
    <property type="term" value="F:ATP-dependent DNA damage sensor activity"/>
    <property type="evidence" value="ECO:0007669"/>
    <property type="project" value="InterPro"/>
</dbReference>
<feature type="domain" description="DNA mismatch repair proteins mutS family" evidence="13">
    <location>
        <begin position="784"/>
        <end position="800"/>
    </location>
</feature>
<reference evidence="14" key="1">
    <citation type="submission" date="2016-10" db="EMBL/GenBank/DDBJ databases">
        <title>Phylogenomic data for the living fossil Bartheletia paradoxa suggests that the early evolutionary history of major basidiomycete lineages might not be bifurcate.</title>
        <authorList>
            <person name="Mishra B."/>
            <person name="Choi Y.-J."/>
            <person name="Bauer R."/>
            <person name="Thines M."/>
        </authorList>
    </citation>
    <scope>NUCLEOTIDE SEQUENCE</scope>
</reference>
<dbReference type="FunFam" id="1.10.1420.10:FF:000003">
    <property type="entry name" value="DNA mismatch repair protein"/>
    <property type="match status" value="1"/>
</dbReference>
<evidence type="ECO:0000256" key="7">
    <source>
        <dbReference type="ARBA" id="ARBA00023125"/>
    </source>
</evidence>
<dbReference type="GO" id="GO:0005524">
    <property type="term" value="F:ATP binding"/>
    <property type="evidence" value="ECO:0007669"/>
    <property type="project" value="UniProtKB-KW"/>
</dbReference>
<dbReference type="InterPro" id="IPR000432">
    <property type="entry name" value="DNA_mismatch_repair_MutS_C"/>
</dbReference>
<proteinExistence type="inferred from homology"/>
<protein>
    <recommendedName>
        <fullName evidence="11">DNA mismatch repair protein MSH2</fullName>
    </recommendedName>
    <alternativeName>
        <fullName evidence="3">DNA mismatch repair protein Msh2</fullName>
    </alternativeName>
    <alternativeName>
        <fullName evidence="10">MutS protein homolog 2</fullName>
    </alternativeName>
</protein>
<evidence type="ECO:0000256" key="8">
    <source>
        <dbReference type="ARBA" id="ARBA00023204"/>
    </source>
</evidence>
<comment type="function">
    <text evidence="12">Component of the post-replicative DNA mismatch repair system (MMR).</text>
</comment>